<organism evidence="2 3">
    <name type="scientific">Labeo rohita</name>
    <name type="common">Indian major carp</name>
    <name type="synonym">Cyprinus rohita</name>
    <dbReference type="NCBI Taxonomy" id="84645"/>
    <lineage>
        <taxon>Eukaryota</taxon>
        <taxon>Metazoa</taxon>
        <taxon>Chordata</taxon>
        <taxon>Craniata</taxon>
        <taxon>Vertebrata</taxon>
        <taxon>Euteleostomi</taxon>
        <taxon>Actinopterygii</taxon>
        <taxon>Neopterygii</taxon>
        <taxon>Teleostei</taxon>
        <taxon>Ostariophysi</taxon>
        <taxon>Cypriniformes</taxon>
        <taxon>Cyprinidae</taxon>
        <taxon>Labeoninae</taxon>
        <taxon>Labeonini</taxon>
        <taxon>Labeo</taxon>
    </lineage>
</organism>
<dbReference type="PROSITE" id="PS51257">
    <property type="entry name" value="PROKAR_LIPOPROTEIN"/>
    <property type="match status" value="1"/>
</dbReference>
<protein>
    <submittedName>
        <fullName evidence="2">Uncharacterized protein</fullName>
    </submittedName>
</protein>
<gene>
    <name evidence="2" type="ORF">ROHU_001403</name>
</gene>
<dbReference type="Proteomes" id="UP000290572">
    <property type="component" value="Unassembled WGS sequence"/>
</dbReference>
<comment type="caution">
    <text evidence="2">The sequence shown here is derived from an EMBL/GenBank/DDBJ whole genome shotgun (WGS) entry which is preliminary data.</text>
</comment>
<feature type="chain" id="PRO_5019861810" evidence="1">
    <location>
        <begin position="22"/>
        <end position="137"/>
    </location>
</feature>
<evidence type="ECO:0000256" key="1">
    <source>
        <dbReference type="SAM" id="SignalP"/>
    </source>
</evidence>
<sequence length="137" mass="15173">MRRTAAFIALTILSCIVLSAAAPVLQCIGKRQSDGQFYFNMSDALNNDVKDCETQWVINGTVVGISDADGNINVMPPLVMATANAAIVQTCHEKFEYLLICPSAGINKKEQCSCQNVIKILLKRFFDCGMYHWCFVK</sequence>
<feature type="signal peptide" evidence="1">
    <location>
        <begin position="1"/>
        <end position="21"/>
    </location>
</feature>
<dbReference type="EMBL" id="QBIY01005120">
    <property type="protein sequence ID" value="RXN38135.1"/>
    <property type="molecule type" value="Genomic_DNA"/>
</dbReference>
<keyword evidence="1" id="KW-0732">Signal</keyword>
<proteinExistence type="predicted"/>
<accession>A0A498P1N9</accession>
<reference evidence="2 3" key="1">
    <citation type="submission" date="2018-03" db="EMBL/GenBank/DDBJ databases">
        <title>Draft genome sequence of Rohu Carp (Labeo rohita).</title>
        <authorList>
            <person name="Das P."/>
            <person name="Kushwaha B."/>
            <person name="Joshi C.G."/>
            <person name="Kumar D."/>
            <person name="Nagpure N.S."/>
            <person name="Sahoo L."/>
            <person name="Das S.P."/>
            <person name="Bit A."/>
            <person name="Patnaik S."/>
            <person name="Meher P.K."/>
            <person name="Jayasankar P."/>
            <person name="Koringa P.G."/>
            <person name="Patel N.V."/>
            <person name="Hinsu A.T."/>
            <person name="Kumar R."/>
            <person name="Pandey M."/>
            <person name="Agarwal S."/>
            <person name="Srivastava S."/>
            <person name="Singh M."/>
            <person name="Iquebal M.A."/>
            <person name="Jaiswal S."/>
            <person name="Angadi U.B."/>
            <person name="Kumar N."/>
            <person name="Raza M."/>
            <person name="Shah T.M."/>
            <person name="Rai A."/>
            <person name="Jena J.K."/>
        </authorList>
    </citation>
    <scope>NUCLEOTIDE SEQUENCE [LARGE SCALE GENOMIC DNA]</scope>
    <source>
        <strain evidence="2">DASCIFA01</strain>
        <tissue evidence="2">Testis</tissue>
    </source>
</reference>
<name>A0A498P1N9_LABRO</name>
<dbReference type="AlphaFoldDB" id="A0A498P1N9"/>
<evidence type="ECO:0000313" key="3">
    <source>
        <dbReference type="Proteomes" id="UP000290572"/>
    </source>
</evidence>
<evidence type="ECO:0000313" key="2">
    <source>
        <dbReference type="EMBL" id="RXN38135.1"/>
    </source>
</evidence>
<keyword evidence="3" id="KW-1185">Reference proteome</keyword>